<dbReference type="Proteomes" id="UP000567885">
    <property type="component" value="Unassembled WGS sequence"/>
</dbReference>
<accession>A0A8H5TN84</accession>
<name>A0A8H5TN84_FUSHE</name>
<dbReference type="OrthoDB" id="5311240at2759"/>
<evidence type="ECO:0000313" key="1">
    <source>
        <dbReference type="EMBL" id="KAF5672510.1"/>
    </source>
</evidence>
<comment type="caution">
    <text evidence="1">The sequence shown here is derived from an EMBL/GenBank/DDBJ whole genome shotgun (WGS) entry which is preliminary data.</text>
</comment>
<sequence>MSIQPAWNLDTTSTSTIQVAKGILHAATTDNVQPLCIMACEQFGNTLAISPHTLRKIEHSVLPTPQSAVLAFLKGSVGYSKNDCVSYLGKSQAGVQFLALASTLITSTDKFEAATSLHAMLVGTASDKTLVPTVRQVKDLLNSIEPRCHHSGFTDEVIGWHLLLARHPALQGYLIENEPCIPNGQGLANMVDALRQLSRIGAADVTKLSVRTWESAAWTIAFIKWSLGYPPTITIGKANMSLLESPDSRATVNICEGGKDHQDFSVTIYSSIRGPSELVTEDWDVPAVGLISLENYGQLLLDKCCSRPYIEKQALEEAIPYSLDKMMRSISDRHFPEQYNGAYSSAASQRHDQLLGRQMALKNVPSALRPVKWQRVSPFRSRGAVAAIYRHLFQEELCFSSAEDETDICSLPQVAFTIGDCCCSKCGVVGGSLVQDGCKKECFFDTLLQITIDVLALSLYDCPGLLQVSSQAVSRTPASSFLYYNGYEGDIWPDLTDLEYFDLLNRALQLTGHDAGEDWIMSSFKGQAVWLSIYESQLCCRGGYLSLSWHPGLISHDGDYFDGVKDDYKPRGFRTSVVTPSPPHTRVRRPCNLFQNLKLEWDVFKTEGSLRVRLSVRDGPKTYHLSHMNRRLLDVFWDTVLVEHCGHAPTTELVTSHPGIKITWPVDAEPPDTEVNAVPVDGDDGLRFLALLSLKSAGVWRVVFRDGACLNCCLEVCKDVGSSMMIL</sequence>
<gene>
    <name evidence="1" type="ORF">FHETE_3644</name>
</gene>
<protein>
    <submittedName>
        <fullName evidence="1">Uncharacterized protein</fullName>
    </submittedName>
</protein>
<dbReference type="EMBL" id="JAAGWQ010000059">
    <property type="protein sequence ID" value="KAF5672510.1"/>
    <property type="molecule type" value="Genomic_DNA"/>
</dbReference>
<evidence type="ECO:0000313" key="2">
    <source>
        <dbReference type="Proteomes" id="UP000567885"/>
    </source>
</evidence>
<keyword evidence="2" id="KW-1185">Reference proteome</keyword>
<dbReference type="AlphaFoldDB" id="A0A8H5TN84"/>
<organism evidence="1 2">
    <name type="scientific">Fusarium heterosporum</name>
    <dbReference type="NCBI Taxonomy" id="42747"/>
    <lineage>
        <taxon>Eukaryota</taxon>
        <taxon>Fungi</taxon>
        <taxon>Dikarya</taxon>
        <taxon>Ascomycota</taxon>
        <taxon>Pezizomycotina</taxon>
        <taxon>Sordariomycetes</taxon>
        <taxon>Hypocreomycetidae</taxon>
        <taxon>Hypocreales</taxon>
        <taxon>Nectriaceae</taxon>
        <taxon>Fusarium</taxon>
        <taxon>Fusarium heterosporum species complex</taxon>
    </lineage>
</organism>
<reference evidence="1 2" key="1">
    <citation type="submission" date="2020-05" db="EMBL/GenBank/DDBJ databases">
        <title>Identification and distribution of gene clusters putatively required for synthesis of sphingolipid metabolism inhibitors in phylogenetically diverse species of the filamentous fungus Fusarium.</title>
        <authorList>
            <person name="Kim H.-S."/>
            <person name="Busman M."/>
            <person name="Brown D.W."/>
            <person name="Divon H."/>
            <person name="Uhlig S."/>
            <person name="Proctor R.H."/>
        </authorList>
    </citation>
    <scope>NUCLEOTIDE SEQUENCE [LARGE SCALE GENOMIC DNA]</scope>
    <source>
        <strain evidence="1 2">NRRL 20693</strain>
    </source>
</reference>
<proteinExistence type="predicted"/>